<dbReference type="GO" id="GO:0008270">
    <property type="term" value="F:zinc ion binding"/>
    <property type="evidence" value="ECO:0007669"/>
    <property type="project" value="InterPro"/>
</dbReference>
<evidence type="ECO:0000256" key="3">
    <source>
        <dbReference type="ARBA" id="ARBA00022833"/>
    </source>
</evidence>
<dbReference type="InterPro" id="IPR013154">
    <property type="entry name" value="ADH-like_N"/>
</dbReference>
<name>A0A9W4JZD2_9EURO</name>
<dbReference type="Gene3D" id="3.40.50.720">
    <property type="entry name" value="NAD(P)-binding Rossmann-like Domain"/>
    <property type="match status" value="1"/>
</dbReference>
<evidence type="ECO:0000256" key="2">
    <source>
        <dbReference type="ARBA" id="ARBA00022723"/>
    </source>
</evidence>
<evidence type="ECO:0000259" key="7">
    <source>
        <dbReference type="Pfam" id="PF08240"/>
    </source>
</evidence>
<dbReference type="EMBL" id="CAJVPA010000250">
    <property type="protein sequence ID" value="CAG8423140.1"/>
    <property type="molecule type" value="Genomic_DNA"/>
</dbReference>
<evidence type="ECO:0000256" key="4">
    <source>
        <dbReference type="ARBA" id="ARBA00023002"/>
    </source>
</evidence>
<sequence>MSMKAVVFRGPFDIGIEERTKPRIQDASDAIVRVKLAGICGSELHMYRGHQKTAAGHIMGHEFTGVVQETGTEVTLFHEGDEVVSIFSTVCLKCWFCLQGLTNRCVNGSAFGTQLLDGGQAEYVRVPFADGTLQHVPGNLDSRLLIMMCDIFPTGYYGALRAIEGLLTQYTSRLTSFSPSEKIGRNDQGKNFTSINSTEKLQQSTIAVLGCGPVGICAIAAARSQGVETVFAIDSVQDRLAEAASFGAIPIMLGRDDVQVRVMEETDGRGADAVVEVVGNKAALRSAFDLLRPCGILSSVGFHQGELPFTALECYQKNITVNFGRVPVRTVFEDSLQCLAANQENMQSYISHEFSLNDVAKGYEIFEERRARKVILNVSD</sequence>
<dbReference type="Pfam" id="PF00107">
    <property type="entry name" value="ADH_zinc_N"/>
    <property type="match status" value="1"/>
</dbReference>
<comment type="cofactor">
    <cofactor evidence="1 5">
        <name>Zn(2+)</name>
        <dbReference type="ChEBI" id="CHEBI:29105"/>
    </cofactor>
</comment>
<dbReference type="PROSITE" id="PS00059">
    <property type="entry name" value="ADH_ZINC"/>
    <property type="match status" value="1"/>
</dbReference>
<feature type="domain" description="Alcohol dehydrogenase-like N-terminal" evidence="7">
    <location>
        <begin position="28"/>
        <end position="128"/>
    </location>
</feature>
<dbReference type="GO" id="GO:0016491">
    <property type="term" value="F:oxidoreductase activity"/>
    <property type="evidence" value="ECO:0007669"/>
    <property type="project" value="UniProtKB-KW"/>
</dbReference>
<keyword evidence="4" id="KW-0560">Oxidoreductase</keyword>
<feature type="domain" description="Alcohol dehydrogenase-like C-terminal" evidence="6">
    <location>
        <begin position="213"/>
        <end position="325"/>
    </location>
</feature>
<dbReference type="SUPFAM" id="SSF51735">
    <property type="entry name" value="NAD(P)-binding Rossmann-fold domains"/>
    <property type="match status" value="1"/>
</dbReference>
<dbReference type="AlphaFoldDB" id="A0A9W4JZD2"/>
<evidence type="ECO:0000256" key="5">
    <source>
        <dbReference type="RuleBase" id="RU361277"/>
    </source>
</evidence>
<dbReference type="InterPro" id="IPR011032">
    <property type="entry name" value="GroES-like_sf"/>
</dbReference>
<comment type="similarity">
    <text evidence="5">Belongs to the zinc-containing alcohol dehydrogenase family.</text>
</comment>
<keyword evidence="2 5" id="KW-0479">Metal-binding</keyword>
<dbReference type="SUPFAM" id="SSF50129">
    <property type="entry name" value="GroES-like"/>
    <property type="match status" value="1"/>
</dbReference>
<proteinExistence type="inferred from homology"/>
<dbReference type="OrthoDB" id="442947at2759"/>
<organism evidence="8 9">
    <name type="scientific">Penicillium salamii</name>
    <dbReference type="NCBI Taxonomy" id="1612424"/>
    <lineage>
        <taxon>Eukaryota</taxon>
        <taxon>Fungi</taxon>
        <taxon>Dikarya</taxon>
        <taxon>Ascomycota</taxon>
        <taxon>Pezizomycotina</taxon>
        <taxon>Eurotiomycetes</taxon>
        <taxon>Eurotiomycetidae</taxon>
        <taxon>Eurotiales</taxon>
        <taxon>Aspergillaceae</taxon>
        <taxon>Penicillium</taxon>
    </lineage>
</organism>
<gene>
    <name evidence="8" type="ORF">PSALAMII_LOCUS10428</name>
</gene>
<dbReference type="Gene3D" id="3.90.180.10">
    <property type="entry name" value="Medium-chain alcohol dehydrogenases, catalytic domain"/>
    <property type="match status" value="2"/>
</dbReference>
<protein>
    <recommendedName>
        <fullName evidence="10">Enoyl reductase (ER) domain-containing protein</fullName>
    </recommendedName>
</protein>
<dbReference type="PANTHER" id="PTHR42813:SF2">
    <property type="entry name" value="DEHYDROGENASE, ZINC-CONTAINING, PUTATIVE (AFU_ORTHOLOGUE AFUA_2G02810)-RELATED"/>
    <property type="match status" value="1"/>
</dbReference>
<dbReference type="Pfam" id="PF08240">
    <property type="entry name" value="ADH_N"/>
    <property type="match status" value="1"/>
</dbReference>
<dbReference type="Proteomes" id="UP001152646">
    <property type="component" value="Unassembled WGS sequence"/>
</dbReference>
<dbReference type="InterPro" id="IPR013149">
    <property type="entry name" value="ADH-like_C"/>
</dbReference>
<reference evidence="8" key="1">
    <citation type="submission" date="2021-07" db="EMBL/GenBank/DDBJ databases">
        <authorList>
            <person name="Branca A.L. A."/>
        </authorList>
    </citation>
    <scope>NUCLEOTIDE SEQUENCE</scope>
</reference>
<keyword evidence="3 5" id="KW-0862">Zinc</keyword>
<evidence type="ECO:0000313" key="9">
    <source>
        <dbReference type="Proteomes" id="UP001152646"/>
    </source>
</evidence>
<comment type="caution">
    <text evidence="8">The sequence shown here is derived from an EMBL/GenBank/DDBJ whole genome shotgun (WGS) entry which is preliminary data.</text>
</comment>
<dbReference type="PANTHER" id="PTHR42813">
    <property type="entry name" value="ZINC-TYPE ALCOHOL DEHYDROGENASE-LIKE"/>
    <property type="match status" value="1"/>
</dbReference>
<evidence type="ECO:0000259" key="6">
    <source>
        <dbReference type="Pfam" id="PF00107"/>
    </source>
</evidence>
<dbReference type="InterPro" id="IPR002328">
    <property type="entry name" value="ADH_Zn_CS"/>
</dbReference>
<dbReference type="InterPro" id="IPR036291">
    <property type="entry name" value="NAD(P)-bd_dom_sf"/>
</dbReference>
<evidence type="ECO:0000313" key="8">
    <source>
        <dbReference type="EMBL" id="CAG8423140.1"/>
    </source>
</evidence>
<evidence type="ECO:0008006" key="10">
    <source>
        <dbReference type="Google" id="ProtNLM"/>
    </source>
</evidence>
<accession>A0A9W4JZD2</accession>
<dbReference type="CDD" id="cd08284">
    <property type="entry name" value="FDH_like_2"/>
    <property type="match status" value="1"/>
</dbReference>
<evidence type="ECO:0000256" key="1">
    <source>
        <dbReference type="ARBA" id="ARBA00001947"/>
    </source>
</evidence>